<keyword evidence="5" id="KW-0012">Acyltransferase</keyword>
<dbReference type="GO" id="GO:0008360">
    <property type="term" value="P:regulation of cell shape"/>
    <property type="evidence" value="ECO:0007669"/>
    <property type="project" value="UniProtKB-KW"/>
</dbReference>
<evidence type="ECO:0000256" key="2">
    <source>
        <dbReference type="ARBA" id="ARBA00022679"/>
    </source>
</evidence>
<keyword evidence="2" id="KW-0808">Transferase</keyword>
<dbReference type="GO" id="GO:0016755">
    <property type="term" value="F:aminoacyltransferase activity"/>
    <property type="evidence" value="ECO:0007669"/>
    <property type="project" value="InterPro"/>
</dbReference>
<feature type="domain" description="BioF2-like acetyltransferase" evidence="7">
    <location>
        <begin position="162"/>
        <end position="289"/>
    </location>
</feature>
<dbReference type="GO" id="GO:0071555">
    <property type="term" value="P:cell wall organization"/>
    <property type="evidence" value="ECO:0007669"/>
    <property type="project" value="UniProtKB-KW"/>
</dbReference>
<evidence type="ECO:0000256" key="4">
    <source>
        <dbReference type="ARBA" id="ARBA00022984"/>
    </source>
</evidence>
<dbReference type="InterPro" id="IPR050644">
    <property type="entry name" value="PG_Glycine_Bridge_Synth"/>
</dbReference>
<protein>
    <submittedName>
        <fullName evidence="8">Peptidoglycan bridge formation glycyltransferase FemA/FemB family protein</fullName>
    </submittedName>
</protein>
<name>A0A931G324_9MICC</name>
<evidence type="ECO:0000256" key="3">
    <source>
        <dbReference type="ARBA" id="ARBA00022960"/>
    </source>
</evidence>
<organism evidence="8 9">
    <name type="scientific">Arthrobacter terrae</name>
    <dbReference type="NCBI Taxonomy" id="2935737"/>
    <lineage>
        <taxon>Bacteria</taxon>
        <taxon>Bacillati</taxon>
        <taxon>Actinomycetota</taxon>
        <taxon>Actinomycetes</taxon>
        <taxon>Micrococcales</taxon>
        <taxon>Micrococcaceae</taxon>
        <taxon>Arthrobacter</taxon>
    </lineage>
</organism>
<dbReference type="PANTHER" id="PTHR36174:SF1">
    <property type="entry name" value="LIPID II:GLYCINE GLYCYLTRANSFERASE"/>
    <property type="match status" value="1"/>
</dbReference>
<comment type="caution">
    <text evidence="8">The sequence shown here is derived from an EMBL/GenBank/DDBJ whole genome shotgun (WGS) entry which is preliminary data.</text>
</comment>
<keyword evidence="9" id="KW-1185">Reference proteome</keyword>
<dbReference type="GO" id="GO:0009252">
    <property type="term" value="P:peptidoglycan biosynthetic process"/>
    <property type="evidence" value="ECO:0007669"/>
    <property type="project" value="UniProtKB-KW"/>
</dbReference>
<dbReference type="Proteomes" id="UP000655366">
    <property type="component" value="Unassembled WGS sequence"/>
</dbReference>
<dbReference type="InterPro" id="IPR003447">
    <property type="entry name" value="FEMABX"/>
</dbReference>
<dbReference type="Pfam" id="PF13480">
    <property type="entry name" value="Acetyltransf_6"/>
    <property type="match status" value="1"/>
</dbReference>
<evidence type="ECO:0000259" key="7">
    <source>
        <dbReference type="Pfam" id="PF13480"/>
    </source>
</evidence>
<evidence type="ECO:0000313" key="8">
    <source>
        <dbReference type="EMBL" id="MBG0738176.1"/>
    </source>
</evidence>
<accession>A0A931G324</accession>
<dbReference type="RefSeq" id="WP_196395117.1">
    <property type="nucleotide sequence ID" value="NZ_JADNYM010000002.1"/>
</dbReference>
<evidence type="ECO:0000313" key="9">
    <source>
        <dbReference type="Proteomes" id="UP000655366"/>
    </source>
</evidence>
<dbReference type="AlphaFoldDB" id="A0A931G324"/>
<reference evidence="8 9" key="1">
    <citation type="submission" date="2020-11" db="EMBL/GenBank/DDBJ databases">
        <title>Arthrobacter antarcticus sp. nov., isolated from Antarctic Soil.</title>
        <authorList>
            <person name="Li J."/>
        </authorList>
    </citation>
    <scope>NUCLEOTIDE SEQUENCE [LARGE SCALE GENOMIC DNA]</scope>
    <source>
        <strain evidence="8 9">Z1-20</strain>
    </source>
</reference>
<keyword evidence="4" id="KW-0573">Peptidoglycan synthesis</keyword>
<comment type="similarity">
    <text evidence="1">Belongs to the FemABX family.</text>
</comment>
<dbReference type="Gene3D" id="3.40.630.30">
    <property type="match status" value="2"/>
</dbReference>
<sequence>MKEFTARFATSAEIDGWDGHVTANPQGGNVLQSKSFAAIKDYTGWKPRFVILETPDYSSYNLVLEKTFPVLGRFWYMIKGPDAAAAEDLTGMLRALKTFMAASNLHVFAIKIEPDIRASAAQHALFTGLGLVKAPIVQTNTNTAILDISDEPQELLRKLGSRGRHAVRKAIRSNVEVVKAPANDETYRIMYDLMGQVGQGKANVVLRPFEYYAKFWQLFSDAGQGRMYFVYEGGKPSVGAFVLNYGRKGTYKDGGSIPARSQYGDSHLVQWTAINELKGLGVAEYDFCGTPPSAQLKDESHPAYGRGLFKTSFTKNVIDWCGPYDLPLSPWRYKVWTKLVERAMRKLYWRRTRQPYY</sequence>
<dbReference type="InterPro" id="IPR016181">
    <property type="entry name" value="Acyl_CoA_acyltransferase"/>
</dbReference>
<keyword evidence="6" id="KW-0961">Cell wall biogenesis/degradation</keyword>
<dbReference type="EMBL" id="JADNYM010000002">
    <property type="protein sequence ID" value="MBG0738176.1"/>
    <property type="molecule type" value="Genomic_DNA"/>
</dbReference>
<dbReference type="SUPFAM" id="SSF55729">
    <property type="entry name" value="Acyl-CoA N-acyltransferases (Nat)"/>
    <property type="match status" value="2"/>
</dbReference>
<evidence type="ECO:0000256" key="1">
    <source>
        <dbReference type="ARBA" id="ARBA00009943"/>
    </source>
</evidence>
<gene>
    <name evidence="8" type="ORF">IV500_01830</name>
</gene>
<keyword evidence="3" id="KW-0133">Cell shape</keyword>
<dbReference type="PROSITE" id="PS51191">
    <property type="entry name" value="FEMABX"/>
    <property type="match status" value="1"/>
</dbReference>
<dbReference type="InterPro" id="IPR038740">
    <property type="entry name" value="BioF2-like_GNAT_dom"/>
</dbReference>
<proteinExistence type="inferred from homology"/>
<evidence type="ECO:0000256" key="5">
    <source>
        <dbReference type="ARBA" id="ARBA00023315"/>
    </source>
</evidence>
<evidence type="ECO:0000256" key="6">
    <source>
        <dbReference type="ARBA" id="ARBA00023316"/>
    </source>
</evidence>
<dbReference type="PANTHER" id="PTHR36174">
    <property type="entry name" value="LIPID II:GLYCINE GLYCYLTRANSFERASE"/>
    <property type="match status" value="1"/>
</dbReference>